<sequence>MKWTETVLVFIVTGIITVIGNNIGYHHPLSEAAVGYMMLLVITLLGMALGKYIPIKLPMVFWISLLALLSTSPISPWAKTISYYTGKLDFTAICTPILAYAGLAVGKDLAMFKQMSWRIIVVALAVYSGTFILSSAVAQVMLHFEGLI</sequence>
<proteinExistence type="predicted"/>
<feature type="transmembrane region" description="Helical" evidence="1">
    <location>
        <begin position="119"/>
        <end position="142"/>
    </location>
</feature>
<keyword evidence="1" id="KW-1133">Transmembrane helix</keyword>
<feature type="transmembrane region" description="Helical" evidence="1">
    <location>
        <begin position="33"/>
        <end position="53"/>
    </location>
</feature>
<gene>
    <name evidence="2" type="ORF">SDC9_112287</name>
</gene>
<protein>
    <recommendedName>
        <fullName evidence="3">DUF340 domain-containing protein</fullName>
    </recommendedName>
</protein>
<evidence type="ECO:0000313" key="2">
    <source>
        <dbReference type="EMBL" id="MPM65391.1"/>
    </source>
</evidence>
<organism evidence="2">
    <name type="scientific">bioreactor metagenome</name>
    <dbReference type="NCBI Taxonomy" id="1076179"/>
    <lineage>
        <taxon>unclassified sequences</taxon>
        <taxon>metagenomes</taxon>
        <taxon>ecological metagenomes</taxon>
    </lineage>
</organism>
<evidence type="ECO:0008006" key="3">
    <source>
        <dbReference type="Google" id="ProtNLM"/>
    </source>
</evidence>
<feature type="transmembrane region" description="Helical" evidence="1">
    <location>
        <begin position="90"/>
        <end position="107"/>
    </location>
</feature>
<keyword evidence="1" id="KW-0472">Membrane</keyword>
<name>A0A645BLH5_9ZZZZ</name>
<dbReference type="AlphaFoldDB" id="A0A645BLH5"/>
<feature type="transmembrane region" description="Helical" evidence="1">
    <location>
        <begin position="7"/>
        <end position="27"/>
    </location>
</feature>
<comment type="caution">
    <text evidence="2">The sequence shown here is derived from an EMBL/GenBank/DDBJ whole genome shotgun (WGS) entry which is preliminary data.</text>
</comment>
<evidence type="ECO:0000256" key="1">
    <source>
        <dbReference type="SAM" id="Phobius"/>
    </source>
</evidence>
<feature type="transmembrane region" description="Helical" evidence="1">
    <location>
        <begin position="60"/>
        <end position="78"/>
    </location>
</feature>
<reference evidence="2" key="1">
    <citation type="submission" date="2019-08" db="EMBL/GenBank/DDBJ databases">
        <authorList>
            <person name="Kucharzyk K."/>
            <person name="Murdoch R.W."/>
            <person name="Higgins S."/>
            <person name="Loffler F."/>
        </authorList>
    </citation>
    <scope>NUCLEOTIDE SEQUENCE</scope>
</reference>
<dbReference type="EMBL" id="VSSQ01020490">
    <property type="protein sequence ID" value="MPM65391.1"/>
    <property type="molecule type" value="Genomic_DNA"/>
</dbReference>
<accession>A0A645BLH5</accession>
<keyword evidence="1" id="KW-0812">Transmembrane</keyword>